<name>A0AA47N4Z0_MERPO</name>
<evidence type="ECO:0000256" key="6">
    <source>
        <dbReference type="ARBA" id="ARBA00023157"/>
    </source>
</evidence>
<dbReference type="InterPro" id="IPR013098">
    <property type="entry name" value="Ig_I-set"/>
</dbReference>
<dbReference type="Pfam" id="PF07679">
    <property type="entry name" value="I-set"/>
    <property type="match status" value="1"/>
</dbReference>
<feature type="domain" description="Ig-like" evidence="11">
    <location>
        <begin position="58"/>
        <end position="146"/>
    </location>
</feature>
<evidence type="ECO:0000256" key="10">
    <source>
        <dbReference type="SAM" id="MobiDB-lite"/>
    </source>
</evidence>
<evidence type="ECO:0000256" key="3">
    <source>
        <dbReference type="ARBA" id="ARBA00022527"/>
    </source>
</evidence>
<dbReference type="InterPro" id="IPR007110">
    <property type="entry name" value="Ig-like_dom"/>
</dbReference>
<keyword evidence="6" id="KW-1015">Disulfide bond</keyword>
<reference evidence="13" key="1">
    <citation type="journal article" date="2023" name="Front. Mar. Sci.">
        <title>A new Merluccius polli reference genome to investigate the effects of global change in West African waters.</title>
        <authorList>
            <person name="Mateo J.L."/>
            <person name="Blanco-Fernandez C."/>
            <person name="Garcia-Vazquez E."/>
            <person name="Machado-Schiaffino G."/>
        </authorList>
    </citation>
    <scope>NUCLEOTIDE SEQUENCE</scope>
    <source>
        <strain evidence="13">C29</strain>
        <tissue evidence="13">Fin</tissue>
    </source>
</reference>
<dbReference type="InterPro" id="IPR036179">
    <property type="entry name" value="Ig-like_dom_sf"/>
</dbReference>
<keyword evidence="3" id="KW-0723">Serine/threonine-protein kinase</keyword>
<dbReference type="PANTHER" id="PTHR47091:SF1">
    <property type="entry name" value="ALPHA-PROTEIN KINASE 3"/>
    <property type="match status" value="1"/>
</dbReference>
<evidence type="ECO:0000313" key="13">
    <source>
        <dbReference type="EMBL" id="KAK0151697.1"/>
    </source>
</evidence>
<dbReference type="PROSITE" id="PS51158">
    <property type="entry name" value="ALPHA_KINASE"/>
    <property type="match status" value="1"/>
</dbReference>
<feature type="compositionally biased region" description="Polar residues" evidence="10">
    <location>
        <begin position="443"/>
        <end position="470"/>
    </location>
</feature>
<evidence type="ECO:0000256" key="1">
    <source>
        <dbReference type="ARBA" id="ARBA00008651"/>
    </source>
</evidence>
<evidence type="ECO:0000256" key="2">
    <source>
        <dbReference type="ARBA" id="ARBA00012513"/>
    </source>
</evidence>
<dbReference type="Proteomes" id="UP001174136">
    <property type="component" value="Unassembled WGS sequence"/>
</dbReference>
<comment type="caution">
    <text evidence="13">The sequence shown here is derived from an EMBL/GenBank/DDBJ whole genome shotgun (WGS) entry which is preliminary data.</text>
</comment>
<dbReference type="PANTHER" id="PTHR47091">
    <property type="entry name" value="ALPHA-PROTEIN KINASE 2-RELATED"/>
    <property type="match status" value="1"/>
</dbReference>
<feature type="region of interest" description="Disordered" evidence="10">
    <location>
        <begin position="431"/>
        <end position="501"/>
    </location>
</feature>
<dbReference type="GO" id="GO:0005524">
    <property type="term" value="F:ATP binding"/>
    <property type="evidence" value="ECO:0007669"/>
    <property type="project" value="InterPro"/>
</dbReference>
<evidence type="ECO:0000256" key="8">
    <source>
        <dbReference type="ARBA" id="ARBA00047899"/>
    </source>
</evidence>
<keyword evidence="5 13" id="KW-0418">Kinase</keyword>
<dbReference type="PROSITE" id="PS50835">
    <property type="entry name" value="IG_LIKE"/>
    <property type="match status" value="1"/>
</dbReference>
<proteinExistence type="inferred from homology"/>
<dbReference type="FunFam" id="2.60.40.10:FF:000543">
    <property type="entry name" value="Alpha-protein kinase 3"/>
    <property type="match status" value="1"/>
</dbReference>
<dbReference type="Gene3D" id="3.20.200.10">
    <property type="entry name" value="MHCK/EF2 kinase"/>
    <property type="match status" value="1"/>
</dbReference>
<keyword evidence="14" id="KW-1185">Reference proteome</keyword>
<dbReference type="SUPFAM" id="SSF56112">
    <property type="entry name" value="Protein kinase-like (PK-like)"/>
    <property type="match status" value="1"/>
</dbReference>
<comment type="similarity">
    <text evidence="1">Belongs to the protein kinase superfamily. Alpha-type protein kinase family. ALPK subfamily.</text>
</comment>
<feature type="compositionally biased region" description="Basic and acidic residues" evidence="10">
    <location>
        <begin position="488"/>
        <end position="501"/>
    </location>
</feature>
<dbReference type="InterPro" id="IPR004166">
    <property type="entry name" value="a-kinase_dom"/>
</dbReference>
<feature type="domain" description="Alpha-type protein kinase" evidence="12">
    <location>
        <begin position="174"/>
        <end position="420"/>
    </location>
</feature>
<evidence type="ECO:0000313" key="14">
    <source>
        <dbReference type="Proteomes" id="UP001174136"/>
    </source>
</evidence>
<evidence type="ECO:0000259" key="12">
    <source>
        <dbReference type="PROSITE" id="PS51158"/>
    </source>
</evidence>
<dbReference type="GO" id="GO:0004674">
    <property type="term" value="F:protein serine/threonine kinase activity"/>
    <property type="evidence" value="ECO:0007669"/>
    <property type="project" value="UniProtKB-KW"/>
</dbReference>
<dbReference type="GO" id="GO:0005634">
    <property type="term" value="C:nucleus"/>
    <property type="evidence" value="ECO:0007669"/>
    <property type="project" value="TreeGrafter"/>
</dbReference>
<dbReference type="AlphaFoldDB" id="A0AA47N4Z0"/>
<protein>
    <recommendedName>
        <fullName evidence="2">non-specific serine/threonine protein kinase</fullName>
        <ecNumber evidence="2">2.7.11.1</ecNumber>
    </recommendedName>
</protein>
<dbReference type="Gene3D" id="2.60.40.10">
    <property type="entry name" value="Immunoglobulins"/>
    <property type="match status" value="1"/>
</dbReference>
<dbReference type="EC" id="2.7.11.1" evidence="2"/>
<dbReference type="GO" id="GO:0055013">
    <property type="term" value="P:cardiac muscle cell development"/>
    <property type="evidence" value="ECO:0007669"/>
    <property type="project" value="TreeGrafter"/>
</dbReference>
<dbReference type="CDD" id="cd16973">
    <property type="entry name" value="Alpha_kinase_ALPK3"/>
    <property type="match status" value="1"/>
</dbReference>
<dbReference type="InterPro" id="IPR013783">
    <property type="entry name" value="Ig-like_fold"/>
</dbReference>
<evidence type="ECO:0000256" key="9">
    <source>
        <dbReference type="ARBA" id="ARBA00048679"/>
    </source>
</evidence>
<dbReference type="SUPFAM" id="SSF48726">
    <property type="entry name" value="Immunoglobulin"/>
    <property type="match status" value="1"/>
</dbReference>
<evidence type="ECO:0000256" key="5">
    <source>
        <dbReference type="ARBA" id="ARBA00022777"/>
    </source>
</evidence>
<dbReference type="InterPro" id="IPR011009">
    <property type="entry name" value="Kinase-like_dom_sf"/>
</dbReference>
<gene>
    <name evidence="13" type="primary">ALPK3_2</name>
    <name evidence="13" type="ORF">N1851_007003</name>
</gene>
<dbReference type="Pfam" id="PF02816">
    <property type="entry name" value="Alpha_kinase"/>
    <property type="match status" value="1"/>
</dbReference>
<keyword evidence="4" id="KW-0808">Transferase</keyword>
<dbReference type="SMART" id="SM00811">
    <property type="entry name" value="Alpha_kinase"/>
    <property type="match status" value="1"/>
</dbReference>
<dbReference type="EMBL" id="JAOPHQ010001178">
    <property type="protein sequence ID" value="KAK0151697.1"/>
    <property type="molecule type" value="Genomic_DNA"/>
</dbReference>
<evidence type="ECO:0000256" key="4">
    <source>
        <dbReference type="ARBA" id="ARBA00022679"/>
    </source>
</evidence>
<sequence length="501" mass="55856">MIKQLPVLMILRWIVSRNPHPTPCDRCTAAGGSGNIRESTVPCRFIFTLCSSASSPAPQVIRKIRGEPFPDASGHLKLWCQFFNILSDSTIKWYRDEEEILEVKRSGGDESQVALAIVQASSPDCGVYGCTIKNEYGADATDFLLSVDILSDMVLKEDLEVGEEIEMTPLRFTKGLADVGCWGDKFFGRIMTTVSHIGEGCAHKACRVKVIYGLDPVFESGSTCIMKVQSPIPYGTKEERNLAERNLEITKQECKVQNMIREYCKIFAAEARVVENFGFSLEVIPQYLMYRPANSVPYATVETDLQGVFLKYCMRDAKGRLITRTTSEVEQKCCTFQHWIHQWTHGNLLVTHLQGVGTKLTNISVVTKSKGFVSVLINANAFELHRYQGLTEQGSPEVLEQFVAQHQCNYYCGLLGLRCLKAADNLQQPTKIKGSRSPLLNRKLSTGSSPQLQRRGANSPQTSRKATSSPKVPRKALGTEENNQTVKANHEGTSETVELKR</sequence>
<comment type="catalytic activity">
    <reaction evidence="8">
        <text>L-threonyl-[protein] + ATP = O-phospho-L-threonyl-[protein] + ADP + H(+)</text>
        <dbReference type="Rhea" id="RHEA:46608"/>
        <dbReference type="Rhea" id="RHEA-COMP:11060"/>
        <dbReference type="Rhea" id="RHEA-COMP:11605"/>
        <dbReference type="ChEBI" id="CHEBI:15378"/>
        <dbReference type="ChEBI" id="CHEBI:30013"/>
        <dbReference type="ChEBI" id="CHEBI:30616"/>
        <dbReference type="ChEBI" id="CHEBI:61977"/>
        <dbReference type="ChEBI" id="CHEBI:456216"/>
        <dbReference type="EC" id="2.7.11.1"/>
    </reaction>
</comment>
<evidence type="ECO:0000259" key="11">
    <source>
        <dbReference type="PROSITE" id="PS50835"/>
    </source>
</evidence>
<accession>A0AA47N4Z0</accession>
<evidence type="ECO:0000256" key="7">
    <source>
        <dbReference type="ARBA" id="ARBA00023319"/>
    </source>
</evidence>
<organism evidence="13 14">
    <name type="scientific">Merluccius polli</name>
    <name type="common">Benguela hake</name>
    <name type="synonym">Merluccius cadenati</name>
    <dbReference type="NCBI Taxonomy" id="89951"/>
    <lineage>
        <taxon>Eukaryota</taxon>
        <taxon>Metazoa</taxon>
        <taxon>Chordata</taxon>
        <taxon>Craniata</taxon>
        <taxon>Vertebrata</taxon>
        <taxon>Euteleostomi</taxon>
        <taxon>Actinopterygii</taxon>
        <taxon>Neopterygii</taxon>
        <taxon>Teleostei</taxon>
        <taxon>Neoteleostei</taxon>
        <taxon>Acanthomorphata</taxon>
        <taxon>Zeiogadaria</taxon>
        <taxon>Gadariae</taxon>
        <taxon>Gadiformes</taxon>
        <taxon>Gadoidei</taxon>
        <taxon>Merlucciidae</taxon>
        <taxon>Merluccius</taxon>
    </lineage>
</organism>
<keyword evidence="7" id="KW-0393">Immunoglobulin domain</keyword>
<comment type="catalytic activity">
    <reaction evidence="9">
        <text>L-seryl-[protein] + ATP = O-phospho-L-seryl-[protein] + ADP + H(+)</text>
        <dbReference type="Rhea" id="RHEA:17989"/>
        <dbReference type="Rhea" id="RHEA-COMP:9863"/>
        <dbReference type="Rhea" id="RHEA-COMP:11604"/>
        <dbReference type="ChEBI" id="CHEBI:15378"/>
        <dbReference type="ChEBI" id="CHEBI:29999"/>
        <dbReference type="ChEBI" id="CHEBI:30616"/>
        <dbReference type="ChEBI" id="CHEBI:83421"/>
        <dbReference type="ChEBI" id="CHEBI:456216"/>
        <dbReference type="EC" id="2.7.11.1"/>
    </reaction>
</comment>